<dbReference type="PANTHER" id="PTHR43656">
    <property type="entry name" value="BINDING OXIDOREDUCTASE, PUTATIVE (AFU_ORTHOLOGUE AFUA_2G08260)-RELATED"/>
    <property type="match status" value="1"/>
</dbReference>
<dbReference type="GO" id="GO:0016491">
    <property type="term" value="F:oxidoreductase activity"/>
    <property type="evidence" value="ECO:0007669"/>
    <property type="project" value="UniProtKB-KW"/>
</dbReference>
<evidence type="ECO:0000259" key="4">
    <source>
        <dbReference type="Pfam" id="PF00724"/>
    </source>
</evidence>
<dbReference type="InterPro" id="IPR013785">
    <property type="entry name" value="Aldolase_TIM"/>
</dbReference>
<dbReference type="RefSeq" id="WP_095134643.1">
    <property type="nucleotide sequence ID" value="NZ_NIBG01000016.1"/>
</dbReference>
<evidence type="ECO:0000256" key="2">
    <source>
        <dbReference type="ARBA" id="ARBA00023002"/>
    </source>
</evidence>
<proteinExistence type="predicted"/>
<dbReference type="Gene3D" id="3.20.20.70">
    <property type="entry name" value="Aldolase class I"/>
    <property type="match status" value="1"/>
</dbReference>
<dbReference type="Pfam" id="PF00724">
    <property type="entry name" value="Oxidored_FMN"/>
    <property type="match status" value="1"/>
</dbReference>
<dbReference type="GO" id="GO:0010181">
    <property type="term" value="F:FMN binding"/>
    <property type="evidence" value="ECO:0007669"/>
    <property type="project" value="InterPro"/>
</dbReference>
<dbReference type="Proteomes" id="UP000216024">
    <property type="component" value="Unassembled WGS sequence"/>
</dbReference>
<evidence type="ECO:0000256" key="3">
    <source>
        <dbReference type="SAM" id="MobiDB-lite"/>
    </source>
</evidence>
<keyword evidence="1" id="KW-0285">Flavoprotein</keyword>
<dbReference type="EMBL" id="NIBG01000016">
    <property type="protein sequence ID" value="PAB58341.1"/>
    <property type="molecule type" value="Genomic_DNA"/>
</dbReference>
<accession>A0A267MFI3</accession>
<dbReference type="InterPro" id="IPR051799">
    <property type="entry name" value="NADH_flavin_oxidoreductase"/>
</dbReference>
<reference evidence="5 6" key="1">
    <citation type="submission" date="2017-06" db="EMBL/GenBank/DDBJ databases">
        <title>Draft genome sequence of anaerobic fermentative bacterium Anaeromicrobium sediminis DY2726D isolated from West Pacific Ocean sediments.</title>
        <authorList>
            <person name="Zeng X."/>
        </authorList>
    </citation>
    <scope>NUCLEOTIDE SEQUENCE [LARGE SCALE GENOMIC DNA]</scope>
    <source>
        <strain evidence="5 6">DY2726D</strain>
    </source>
</reference>
<keyword evidence="2" id="KW-0560">Oxidoreductase</keyword>
<dbReference type="AlphaFoldDB" id="A0A267MFI3"/>
<protein>
    <recommendedName>
        <fullName evidence="4">NADH:flavin oxidoreductase/NADH oxidase N-terminal domain-containing protein</fullName>
    </recommendedName>
</protein>
<evidence type="ECO:0000313" key="6">
    <source>
        <dbReference type="Proteomes" id="UP000216024"/>
    </source>
</evidence>
<dbReference type="CDD" id="cd02803">
    <property type="entry name" value="OYE_like_FMN_family"/>
    <property type="match status" value="1"/>
</dbReference>
<keyword evidence="6" id="KW-1185">Reference proteome</keyword>
<gene>
    <name evidence="5" type="ORF">CCE28_15495</name>
</gene>
<evidence type="ECO:0000256" key="1">
    <source>
        <dbReference type="ARBA" id="ARBA00022630"/>
    </source>
</evidence>
<dbReference type="OrthoDB" id="9772736at2"/>
<dbReference type="PANTHER" id="PTHR43656:SF2">
    <property type="entry name" value="BINDING OXIDOREDUCTASE, PUTATIVE (AFU_ORTHOLOGUE AFUA_2G08260)-RELATED"/>
    <property type="match status" value="1"/>
</dbReference>
<dbReference type="InterPro" id="IPR001155">
    <property type="entry name" value="OxRdtase_FMN_N"/>
</dbReference>
<feature type="region of interest" description="Disordered" evidence="3">
    <location>
        <begin position="109"/>
        <end position="128"/>
    </location>
</feature>
<organism evidence="5 6">
    <name type="scientific">Anaeromicrobium sediminis</name>
    <dbReference type="NCBI Taxonomy" id="1478221"/>
    <lineage>
        <taxon>Bacteria</taxon>
        <taxon>Bacillati</taxon>
        <taxon>Bacillota</taxon>
        <taxon>Clostridia</taxon>
        <taxon>Peptostreptococcales</taxon>
        <taxon>Thermotaleaceae</taxon>
        <taxon>Anaeromicrobium</taxon>
    </lineage>
</organism>
<comment type="caution">
    <text evidence="5">The sequence shown here is derived from an EMBL/GenBank/DDBJ whole genome shotgun (WGS) entry which is preliminary data.</text>
</comment>
<name>A0A267MFI3_9FIRM</name>
<sequence length="359" mass="40245">MKKVFEKINLGGIEINNRIVRSATAELMGDSNGYMTDRLLNMYSELCDGNIGLLITGLTEVVEGTATHTLMKIHDDSYIEGLKKLTDLVHSNGNKIVVQLVHHGSQISGRPRYEPYSPSGIEEEGSRVKSREITKEEIKKLVEDFGDGALRAKKAGFDGVQIHGAHGYFFSRFLTPYYNRRNDEYGGSIENRARIILEAYENIRKKCGEDFPIFIKINACDFLDEGGLTFEDSKKAIKMFSEAGFNAIEVSGGIKIGKHTAVRPAIRAREDEAYHREYANEIAKEISTPVIVVGGFRNLDVVKEVIENTHVDAVALCRPFIIEPKLVTRWLEGDTQKSKCISCNKCFNPRGTICIFNKK</sequence>
<evidence type="ECO:0000313" key="5">
    <source>
        <dbReference type="EMBL" id="PAB58341.1"/>
    </source>
</evidence>
<dbReference type="SUPFAM" id="SSF51395">
    <property type="entry name" value="FMN-linked oxidoreductases"/>
    <property type="match status" value="1"/>
</dbReference>
<feature type="domain" description="NADH:flavin oxidoreductase/NADH oxidase N-terminal" evidence="4">
    <location>
        <begin position="3"/>
        <end position="330"/>
    </location>
</feature>